<gene>
    <name evidence="2" type="ORF">A2Y82_00895</name>
</gene>
<dbReference type="Proteomes" id="UP000176498">
    <property type="component" value="Unassembled WGS sequence"/>
</dbReference>
<sequence>MLKKILIIILLICAGICLITDSALATKFQEGLQATGAKAFGATPTDLLAPIVNLVKNLFIFIGVIFVALLIYGGFLYMTAAGADEKVKKGKGVIKTSIIGLFIIFSGYFISYFIASQFETPGMTGLNTNHVVSDECMQNLNSAVFYSQVCCDQRYPQMGLDTGCCNLPEYRDNHGTECPAPAP</sequence>
<evidence type="ECO:0000256" key="1">
    <source>
        <dbReference type="SAM" id="Phobius"/>
    </source>
</evidence>
<dbReference type="InterPro" id="IPR043993">
    <property type="entry name" value="T4SS_pilin"/>
</dbReference>
<accession>A0A1G1XNF3</accession>
<reference evidence="2 3" key="1">
    <citation type="journal article" date="2016" name="Nat. Commun.">
        <title>Thousands of microbial genomes shed light on interconnected biogeochemical processes in an aquifer system.</title>
        <authorList>
            <person name="Anantharaman K."/>
            <person name="Brown C.T."/>
            <person name="Hug L.A."/>
            <person name="Sharon I."/>
            <person name="Castelle C.J."/>
            <person name="Probst A.J."/>
            <person name="Thomas B.C."/>
            <person name="Singh A."/>
            <person name="Wilkins M.J."/>
            <person name="Karaoz U."/>
            <person name="Brodie E.L."/>
            <person name="Williams K.H."/>
            <person name="Hubbard S.S."/>
            <person name="Banfield J.F."/>
        </authorList>
    </citation>
    <scope>NUCLEOTIDE SEQUENCE [LARGE SCALE GENOMIC DNA]</scope>
</reference>
<evidence type="ECO:0000313" key="3">
    <source>
        <dbReference type="Proteomes" id="UP000176498"/>
    </source>
</evidence>
<feature type="transmembrane region" description="Helical" evidence="1">
    <location>
        <begin position="92"/>
        <end position="114"/>
    </location>
</feature>
<keyword evidence="1" id="KW-1133">Transmembrane helix</keyword>
<feature type="transmembrane region" description="Helical" evidence="1">
    <location>
        <begin position="58"/>
        <end position="80"/>
    </location>
</feature>
<dbReference type="Pfam" id="PF18895">
    <property type="entry name" value="T4SS_pilin"/>
    <property type="match status" value="1"/>
</dbReference>
<keyword evidence="1" id="KW-0472">Membrane</keyword>
<comment type="caution">
    <text evidence="2">The sequence shown here is derived from an EMBL/GenBank/DDBJ whole genome shotgun (WGS) entry which is preliminary data.</text>
</comment>
<organism evidence="2 3">
    <name type="scientific">Candidatus Buchananbacteria bacterium RBG_13_36_9</name>
    <dbReference type="NCBI Taxonomy" id="1797530"/>
    <lineage>
        <taxon>Bacteria</taxon>
        <taxon>Candidatus Buchananiibacteriota</taxon>
    </lineage>
</organism>
<evidence type="ECO:0000313" key="2">
    <source>
        <dbReference type="EMBL" id="OGY41454.1"/>
    </source>
</evidence>
<dbReference type="AlphaFoldDB" id="A0A1G1XNF3"/>
<keyword evidence="1" id="KW-0812">Transmembrane</keyword>
<proteinExistence type="predicted"/>
<dbReference type="EMBL" id="MHHZ01000018">
    <property type="protein sequence ID" value="OGY41454.1"/>
    <property type="molecule type" value="Genomic_DNA"/>
</dbReference>
<name>A0A1G1XNF3_9BACT</name>
<protein>
    <submittedName>
        <fullName evidence="2">Uncharacterized protein</fullName>
    </submittedName>
</protein>